<reference evidence="1 2" key="1">
    <citation type="submission" date="2015-11" db="EMBL/GenBank/DDBJ databases">
        <title>Exploring the genomic traits of fungus-feeding bacterial genus Collimonas.</title>
        <authorList>
            <person name="Song C."/>
            <person name="Schmidt R."/>
            <person name="de Jager V."/>
            <person name="Krzyzanowska D."/>
            <person name="Jongedijk E."/>
            <person name="Cankar K."/>
            <person name="Beekwilder J."/>
            <person name="van Veen A."/>
            <person name="de Boer W."/>
            <person name="van Veen J.A."/>
            <person name="Garbeva P."/>
        </authorList>
    </citation>
    <scope>NUCLEOTIDE SEQUENCE [LARGE SCALE GENOMIC DNA]</scope>
    <source>
        <strain evidence="1 2">Ter6</strain>
    </source>
</reference>
<proteinExistence type="predicted"/>
<dbReference type="AlphaFoldDB" id="A0A127PAK5"/>
<protein>
    <submittedName>
        <fullName evidence="1">Uncharacterized protein</fullName>
    </submittedName>
</protein>
<dbReference type="Proteomes" id="UP000072421">
    <property type="component" value="Chromosome"/>
</dbReference>
<dbReference type="EMBL" id="CP013232">
    <property type="protein sequence ID" value="AMO94842.1"/>
    <property type="molecule type" value="Genomic_DNA"/>
</dbReference>
<evidence type="ECO:0000313" key="1">
    <source>
        <dbReference type="EMBL" id="AMO94842.1"/>
    </source>
</evidence>
<gene>
    <name evidence="1" type="ORF">CFter6_2153</name>
</gene>
<organism evidence="1">
    <name type="scientific">Collimonas fungivorans</name>
    <dbReference type="NCBI Taxonomy" id="158899"/>
    <lineage>
        <taxon>Bacteria</taxon>
        <taxon>Pseudomonadati</taxon>
        <taxon>Pseudomonadota</taxon>
        <taxon>Betaproteobacteria</taxon>
        <taxon>Burkholderiales</taxon>
        <taxon>Oxalobacteraceae</taxon>
        <taxon>Collimonas</taxon>
    </lineage>
</organism>
<name>A0A127PAK5_9BURK</name>
<sequence>MSIEITLEADSRLNRDDIKAILKACGVTEVTEKSDNFVANFPESNMSVFFRDNLKNTDVLTEGMENEPWVIGSRMTFRYVIANYDKCESELHEFVEKLAALKEAFFVVAFQYEGIRAIRNQEGLRFVE</sequence>
<accession>A0A127PAK5</accession>
<dbReference type="RefSeq" id="WP_167351321.1">
    <property type="nucleotide sequence ID" value="NZ_CBIGRP010000081.1"/>
</dbReference>
<evidence type="ECO:0000313" key="2">
    <source>
        <dbReference type="Proteomes" id="UP000072421"/>
    </source>
</evidence>